<evidence type="ECO:0000313" key="1">
    <source>
        <dbReference type="EMBL" id="HJH50872.1"/>
    </source>
</evidence>
<dbReference type="AlphaFoldDB" id="A0A9D2VZ68"/>
<reference evidence="1" key="1">
    <citation type="journal article" date="2021" name="PeerJ">
        <title>Extensive microbial diversity within the chicken gut microbiome revealed by metagenomics and culture.</title>
        <authorList>
            <person name="Gilroy R."/>
            <person name="Ravi A."/>
            <person name="Getino M."/>
            <person name="Pursley I."/>
            <person name="Horton D.L."/>
            <person name="Alikhan N.F."/>
            <person name="Baker D."/>
            <person name="Gharbi K."/>
            <person name="Hall N."/>
            <person name="Watson M."/>
            <person name="Adriaenssens E.M."/>
            <person name="Foster-Nyarko E."/>
            <person name="Jarju S."/>
            <person name="Secka A."/>
            <person name="Antonio M."/>
            <person name="Oren A."/>
            <person name="Chaudhuri R.R."/>
            <person name="La Ragione R."/>
            <person name="Hildebrand F."/>
            <person name="Pallen M.J."/>
        </authorList>
    </citation>
    <scope>NUCLEOTIDE SEQUENCE</scope>
    <source>
        <strain evidence="1">USAMLcec4-12693</strain>
    </source>
</reference>
<dbReference type="InterPro" id="IPR041965">
    <property type="entry name" value="TTRAP_sf"/>
</dbReference>
<dbReference type="Gene3D" id="1.10.10.1850">
    <property type="entry name" value="Sporulation protein-like"/>
    <property type="match status" value="1"/>
</dbReference>
<name>A0A9D2VZ68_9FIRM</name>
<gene>
    <name evidence="1" type="ORF">K8V39_11515</name>
</gene>
<dbReference type="RefSeq" id="WP_208786221.1">
    <property type="nucleotide sequence ID" value="NZ_DYXE01000090.1"/>
</dbReference>
<reference evidence="1" key="2">
    <citation type="submission" date="2021-09" db="EMBL/GenBank/DDBJ databases">
        <authorList>
            <person name="Gilroy R."/>
        </authorList>
    </citation>
    <scope>NUCLEOTIDE SEQUENCE</scope>
    <source>
        <strain evidence="1">USAMLcec4-12693</strain>
    </source>
</reference>
<dbReference type="InterPro" id="IPR025468">
    <property type="entry name" value="TTRAP"/>
</dbReference>
<dbReference type="Pfam" id="PF14203">
    <property type="entry name" value="TTRAP"/>
    <property type="match status" value="1"/>
</dbReference>
<evidence type="ECO:0000313" key="2">
    <source>
        <dbReference type="Proteomes" id="UP000813420"/>
    </source>
</evidence>
<organism evidence="1 2">
    <name type="scientific">Merdimonas faecis</name>
    <dbReference type="NCBI Taxonomy" id="1653435"/>
    <lineage>
        <taxon>Bacteria</taxon>
        <taxon>Bacillati</taxon>
        <taxon>Bacillota</taxon>
        <taxon>Clostridia</taxon>
        <taxon>Lachnospirales</taxon>
        <taxon>Lachnospiraceae</taxon>
        <taxon>Merdimonas</taxon>
    </lineage>
</organism>
<comment type="caution">
    <text evidence="1">The sequence shown here is derived from an EMBL/GenBank/DDBJ whole genome shotgun (WGS) entry which is preliminary data.</text>
</comment>
<dbReference type="EMBL" id="DYXE01000090">
    <property type="protein sequence ID" value="HJH50872.1"/>
    <property type="molecule type" value="Genomic_DNA"/>
</dbReference>
<dbReference type="Proteomes" id="UP000813420">
    <property type="component" value="Unassembled WGS sequence"/>
</dbReference>
<sequence length="77" mass="9368">MRVRFEEDERFVIAMFKKNCRTETMQEIRRILPFVKEDTEMLTLVNSTLKKMEQLTDQEFSVMDLEEYRQEPAEGEE</sequence>
<accession>A0A9D2VZ68</accession>
<protein>
    <submittedName>
        <fullName evidence="1">Transposon-transfer assisting family protein</fullName>
    </submittedName>
</protein>
<proteinExistence type="predicted"/>